<dbReference type="InterPro" id="IPR000623">
    <property type="entry name" value="Shikimate_kinase/TSH1"/>
</dbReference>
<dbReference type="Pfam" id="PF01202">
    <property type="entry name" value="SKI"/>
    <property type="match status" value="1"/>
</dbReference>
<evidence type="ECO:0000256" key="1">
    <source>
        <dbReference type="ARBA" id="ARBA00004842"/>
    </source>
</evidence>
<feature type="binding site" evidence="11">
    <location>
        <position position="60"/>
    </location>
    <ligand>
        <name>substrate</name>
    </ligand>
</feature>
<dbReference type="Proteomes" id="UP001302316">
    <property type="component" value="Unassembled WGS sequence"/>
</dbReference>
<comment type="similarity">
    <text evidence="2 11">Belongs to the shikimate kinase family.</text>
</comment>
<dbReference type="SUPFAM" id="SSF52540">
    <property type="entry name" value="P-loop containing nucleoside triphosphate hydrolases"/>
    <property type="match status" value="1"/>
</dbReference>
<comment type="subcellular location">
    <subcellularLocation>
        <location evidence="11">Cytoplasm</location>
    </subcellularLocation>
</comment>
<evidence type="ECO:0000313" key="13">
    <source>
        <dbReference type="Proteomes" id="UP001302316"/>
    </source>
</evidence>
<dbReference type="EMBL" id="JAYGII010000014">
    <property type="protein sequence ID" value="MEA5445757.1"/>
    <property type="molecule type" value="Genomic_DNA"/>
</dbReference>
<comment type="cofactor">
    <cofactor evidence="11">
        <name>Mg(2+)</name>
        <dbReference type="ChEBI" id="CHEBI:18420"/>
    </cofactor>
    <text evidence="11">Binds 1 Mg(2+) ion per subunit.</text>
</comment>
<sequence>METPRRIFLIGPMGAGKSSIGRELARRLGYPFQDTDDYLRERTGVDIATIFDFEGEEGFRERERKAVAELTQLEPLVLATGGGTVVTAENRRLLAERGYVIYLRTSLDFQLRRTRQSRHDRPLLQTEDPEAKLRELAEEREPLYRELADFVVDTDDQSVKQVMRRLATEFEI</sequence>
<keyword evidence="9 11" id="KW-0057">Aromatic amino acid biosynthesis</keyword>
<dbReference type="GO" id="GO:0009073">
    <property type="term" value="P:aromatic amino acid family biosynthetic process"/>
    <property type="evidence" value="ECO:0007669"/>
    <property type="project" value="UniProtKB-KW"/>
</dbReference>
<protein>
    <recommendedName>
        <fullName evidence="3 11">Shikimate kinase</fullName>
        <shortName evidence="11">SK</shortName>
        <ecNumber evidence="3 11">2.7.1.71</ecNumber>
    </recommendedName>
</protein>
<dbReference type="PRINTS" id="PR01100">
    <property type="entry name" value="SHIKIMTKNASE"/>
</dbReference>
<feature type="binding site" evidence="11">
    <location>
        <position position="121"/>
    </location>
    <ligand>
        <name>ATP</name>
        <dbReference type="ChEBI" id="CHEBI:30616"/>
    </ligand>
</feature>
<comment type="caution">
    <text evidence="12">The sequence shown here is derived from an EMBL/GenBank/DDBJ whole genome shotgun (WGS) entry which is preliminary data.</text>
</comment>
<feature type="binding site" evidence="11">
    <location>
        <position position="82"/>
    </location>
    <ligand>
        <name>substrate</name>
    </ligand>
</feature>
<feature type="binding site" evidence="11">
    <location>
        <position position="36"/>
    </location>
    <ligand>
        <name>substrate</name>
    </ligand>
</feature>
<feature type="binding site" evidence="11">
    <location>
        <begin position="14"/>
        <end position="19"/>
    </location>
    <ligand>
        <name>ATP</name>
        <dbReference type="ChEBI" id="CHEBI:30616"/>
    </ligand>
</feature>
<evidence type="ECO:0000256" key="3">
    <source>
        <dbReference type="ARBA" id="ARBA00012154"/>
    </source>
</evidence>
<comment type="function">
    <text evidence="11">Catalyzes the specific phosphorylation of the 3-hydroxyl group of shikimic acid using ATP as a cosubstrate.</text>
</comment>
<dbReference type="PANTHER" id="PTHR21087:SF16">
    <property type="entry name" value="SHIKIMATE KINASE 1, CHLOROPLASTIC"/>
    <property type="match status" value="1"/>
</dbReference>
<dbReference type="AlphaFoldDB" id="A0AAP6JFN8"/>
<gene>
    <name evidence="11 12" type="primary">aroK</name>
    <name evidence="12" type="ORF">VCB98_07990</name>
</gene>
<evidence type="ECO:0000256" key="4">
    <source>
        <dbReference type="ARBA" id="ARBA00022605"/>
    </source>
</evidence>
<dbReference type="NCBIfam" id="NF003456">
    <property type="entry name" value="PRK05057.1"/>
    <property type="match status" value="1"/>
</dbReference>
<proteinExistence type="inferred from homology"/>
<name>A0AAP6JFN8_9GAMM</name>
<dbReference type="PANTHER" id="PTHR21087">
    <property type="entry name" value="SHIKIMATE KINASE"/>
    <property type="match status" value="1"/>
</dbReference>
<keyword evidence="6 11" id="KW-0547">Nucleotide-binding</keyword>
<organism evidence="12 13">
    <name type="scientific">Natronospira elongata</name>
    <dbReference type="NCBI Taxonomy" id="3110268"/>
    <lineage>
        <taxon>Bacteria</taxon>
        <taxon>Pseudomonadati</taxon>
        <taxon>Pseudomonadota</taxon>
        <taxon>Gammaproteobacteria</taxon>
        <taxon>Natronospirales</taxon>
        <taxon>Natronospiraceae</taxon>
        <taxon>Natronospira</taxon>
    </lineage>
</organism>
<accession>A0AAP6JFN8</accession>
<dbReference type="GO" id="GO:0004765">
    <property type="term" value="F:shikimate kinase activity"/>
    <property type="evidence" value="ECO:0007669"/>
    <property type="project" value="UniProtKB-UniRule"/>
</dbReference>
<dbReference type="RefSeq" id="WP_346051504.1">
    <property type="nucleotide sequence ID" value="NZ_JAYGII010000014.1"/>
</dbReference>
<evidence type="ECO:0000256" key="11">
    <source>
        <dbReference type="HAMAP-Rule" id="MF_00109"/>
    </source>
</evidence>
<evidence type="ECO:0000256" key="2">
    <source>
        <dbReference type="ARBA" id="ARBA00006997"/>
    </source>
</evidence>
<dbReference type="GO" id="GO:0000287">
    <property type="term" value="F:magnesium ion binding"/>
    <property type="evidence" value="ECO:0007669"/>
    <property type="project" value="UniProtKB-UniRule"/>
</dbReference>
<comment type="catalytic activity">
    <reaction evidence="10 11">
        <text>shikimate + ATP = 3-phosphoshikimate + ADP + H(+)</text>
        <dbReference type="Rhea" id="RHEA:13121"/>
        <dbReference type="ChEBI" id="CHEBI:15378"/>
        <dbReference type="ChEBI" id="CHEBI:30616"/>
        <dbReference type="ChEBI" id="CHEBI:36208"/>
        <dbReference type="ChEBI" id="CHEBI:145989"/>
        <dbReference type="ChEBI" id="CHEBI:456216"/>
        <dbReference type="EC" id="2.7.1.71"/>
    </reaction>
</comment>
<dbReference type="InterPro" id="IPR027417">
    <property type="entry name" value="P-loop_NTPase"/>
</dbReference>
<keyword evidence="13" id="KW-1185">Reference proteome</keyword>
<dbReference type="EC" id="2.7.1.71" evidence="3 11"/>
<dbReference type="GO" id="GO:0005524">
    <property type="term" value="F:ATP binding"/>
    <property type="evidence" value="ECO:0007669"/>
    <property type="project" value="UniProtKB-UniRule"/>
</dbReference>
<dbReference type="Gene3D" id="3.40.50.300">
    <property type="entry name" value="P-loop containing nucleotide triphosphate hydrolases"/>
    <property type="match status" value="1"/>
</dbReference>
<dbReference type="HAMAP" id="MF_00109">
    <property type="entry name" value="Shikimate_kinase"/>
    <property type="match status" value="1"/>
</dbReference>
<comment type="subunit">
    <text evidence="11">Monomer.</text>
</comment>
<feature type="binding site" evidence="11">
    <location>
        <position position="157"/>
    </location>
    <ligand>
        <name>ATP</name>
        <dbReference type="ChEBI" id="CHEBI:30616"/>
    </ligand>
</feature>
<evidence type="ECO:0000256" key="10">
    <source>
        <dbReference type="ARBA" id="ARBA00048567"/>
    </source>
</evidence>
<keyword evidence="7 11" id="KW-0418">Kinase</keyword>
<keyword evidence="11" id="KW-0460">Magnesium</keyword>
<evidence type="ECO:0000256" key="6">
    <source>
        <dbReference type="ARBA" id="ARBA00022741"/>
    </source>
</evidence>
<evidence type="ECO:0000256" key="7">
    <source>
        <dbReference type="ARBA" id="ARBA00022777"/>
    </source>
</evidence>
<feature type="binding site" evidence="11">
    <location>
        <position position="18"/>
    </location>
    <ligand>
        <name>Mg(2+)</name>
        <dbReference type="ChEBI" id="CHEBI:18420"/>
    </ligand>
</feature>
<dbReference type="InterPro" id="IPR023000">
    <property type="entry name" value="Shikimate_kinase_CS"/>
</dbReference>
<keyword evidence="4 11" id="KW-0028">Amino-acid biosynthesis</keyword>
<evidence type="ECO:0000256" key="8">
    <source>
        <dbReference type="ARBA" id="ARBA00022840"/>
    </source>
</evidence>
<evidence type="ECO:0000256" key="9">
    <source>
        <dbReference type="ARBA" id="ARBA00023141"/>
    </source>
</evidence>
<feature type="binding site" evidence="11">
    <location>
        <position position="140"/>
    </location>
    <ligand>
        <name>substrate</name>
    </ligand>
</feature>
<keyword evidence="5 11" id="KW-0808">Transferase</keyword>
<evidence type="ECO:0000313" key="12">
    <source>
        <dbReference type="EMBL" id="MEA5445757.1"/>
    </source>
</evidence>
<dbReference type="PROSITE" id="PS01128">
    <property type="entry name" value="SHIKIMATE_KINASE"/>
    <property type="match status" value="1"/>
</dbReference>
<reference evidence="12 13" key="1">
    <citation type="submission" date="2023-12" db="EMBL/GenBank/DDBJ databases">
        <title>Whole-genome sequencing of halo(alkali)philic microorganisms from hypersaline lakes.</title>
        <authorList>
            <person name="Sorokin D.Y."/>
            <person name="Merkel A.Y."/>
            <person name="Messina E."/>
            <person name="Yakimov M."/>
        </authorList>
    </citation>
    <scope>NUCLEOTIDE SEQUENCE [LARGE SCALE GENOMIC DNA]</scope>
    <source>
        <strain evidence="12 13">AB-CW1</strain>
    </source>
</reference>
<dbReference type="CDD" id="cd00464">
    <property type="entry name" value="SK"/>
    <property type="match status" value="1"/>
</dbReference>
<dbReference type="InterPro" id="IPR031322">
    <property type="entry name" value="Shikimate/glucono_kinase"/>
</dbReference>
<dbReference type="GO" id="GO:0005829">
    <property type="term" value="C:cytosol"/>
    <property type="evidence" value="ECO:0007669"/>
    <property type="project" value="TreeGrafter"/>
</dbReference>
<dbReference type="GO" id="GO:0009423">
    <property type="term" value="P:chorismate biosynthetic process"/>
    <property type="evidence" value="ECO:0007669"/>
    <property type="project" value="UniProtKB-UniRule"/>
</dbReference>
<keyword evidence="11" id="KW-0479">Metal-binding</keyword>
<evidence type="ECO:0000256" key="5">
    <source>
        <dbReference type="ARBA" id="ARBA00022679"/>
    </source>
</evidence>
<dbReference type="GO" id="GO:0008652">
    <property type="term" value="P:amino acid biosynthetic process"/>
    <property type="evidence" value="ECO:0007669"/>
    <property type="project" value="UniProtKB-KW"/>
</dbReference>
<comment type="pathway">
    <text evidence="1 11">Metabolic intermediate biosynthesis; chorismate biosynthesis; chorismate from D-erythrose 4-phosphate and phosphoenolpyruvate: step 5/7.</text>
</comment>
<keyword evidence="11" id="KW-0963">Cytoplasm</keyword>
<keyword evidence="8 11" id="KW-0067">ATP-binding</keyword>